<dbReference type="SUPFAM" id="SSF52540">
    <property type="entry name" value="P-loop containing nucleoside triphosphate hydrolases"/>
    <property type="match status" value="1"/>
</dbReference>
<accession>A0A542W0R3</accession>
<dbReference type="AlphaFoldDB" id="A0A542W0R3"/>
<comment type="caution">
    <text evidence="2">The sequence shown here is derived from an EMBL/GenBank/DDBJ whole genome shotgun (WGS) entry which is preliminary data.</text>
</comment>
<dbReference type="InterPro" id="IPR055199">
    <property type="entry name" value="Hda_lid"/>
</dbReference>
<dbReference type="Proteomes" id="UP000316887">
    <property type="component" value="Unassembled WGS sequence"/>
</dbReference>
<dbReference type="Gene3D" id="1.10.8.60">
    <property type="match status" value="1"/>
</dbReference>
<reference evidence="2 3" key="1">
    <citation type="submission" date="2019-06" db="EMBL/GenBank/DDBJ databases">
        <title>Genome sequencing of Zymomonas mobilis strains for genetic engineering and biofuel applications.</title>
        <authorList>
            <person name="Teravest M."/>
        </authorList>
    </citation>
    <scope>NUCLEOTIDE SEQUENCE [LARGE SCALE GENOMIC DNA]</scope>
    <source>
        <strain evidence="2 3">AN0101</strain>
    </source>
</reference>
<dbReference type="RefSeq" id="WP_141919524.1">
    <property type="nucleotide sequence ID" value="NZ_VFOF01000001.1"/>
</dbReference>
<dbReference type="EMBL" id="VFOF01000001">
    <property type="protein sequence ID" value="TQL17157.1"/>
    <property type="molecule type" value="Genomic_DNA"/>
</dbReference>
<organism evidence="2 3">
    <name type="scientific">Zymomonas mobilis</name>
    <dbReference type="NCBI Taxonomy" id="542"/>
    <lineage>
        <taxon>Bacteria</taxon>
        <taxon>Pseudomonadati</taxon>
        <taxon>Pseudomonadota</taxon>
        <taxon>Alphaproteobacteria</taxon>
        <taxon>Sphingomonadales</taxon>
        <taxon>Zymomonadaceae</taxon>
        <taxon>Zymomonas</taxon>
    </lineage>
</organism>
<evidence type="ECO:0000259" key="1">
    <source>
        <dbReference type="Pfam" id="PF22688"/>
    </source>
</evidence>
<dbReference type="OrthoDB" id="7390113at2"/>
<sequence length="216" mass="24640">MTSSPPVTQMALPLIWPEPENDGDFIVSDANNIAVEQLRLWQKWPVKSALLTGMRKSGRSLLGRLFVARTGGELIDNAERRSEEFIFHAWNRAERLKRPLLVIADQPPPLWKIKLPDLRSRMIASPHLAIKAPDTPLIAALIERRLGRRGLPVSTEILEWVTPRIEHNYIAVLDWIDKLDQAALKRRGPLTLNMVRAIMAGEEIPEEDKRGRKNIF</sequence>
<name>A0A542W0R3_ZYMMB</name>
<proteinExistence type="predicted"/>
<protein>
    <submittedName>
        <fullName evidence="2">DnaA protein</fullName>
    </submittedName>
</protein>
<evidence type="ECO:0000313" key="2">
    <source>
        <dbReference type="EMBL" id="TQL17157.1"/>
    </source>
</evidence>
<evidence type="ECO:0000313" key="3">
    <source>
        <dbReference type="Proteomes" id="UP000316887"/>
    </source>
</evidence>
<gene>
    <name evidence="2" type="ORF">FBY58_0721</name>
</gene>
<feature type="domain" description="Hda lid" evidence="1">
    <location>
        <begin position="141"/>
        <end position="199"/>
    </location>
</feature>
<dbReference type="InterPro" id="IPR027417">
    <property type="entry name" value="P-loop_NTPase"/>
</dbReference>
<dbReference type="Pfam" id="PF22688">
    <property type="entry name" value="Hda_lid"/>
    <property type="match status" value="1"/>
</dbReference>